<dbReference type="Pfam" id="PF01062">
    <property type="entry name" value="Bestrophin"/>
    <property type="match status" value="1"/>
</dbReference>
<dbReference type="WBParaSite" id="PDA_v2.g12307.t1">
    <property type="protein sequence ID" value="PDA_v2.g12307.t1"/>
    <property type="gene ID" value="PDA_v2.g12307"/>
</dbReference>
<keyword evidence="6" id="KW-0406">Ion transport</keyword>
<keyword evidence="4" id="KW-0472">Membrane</keyword>
<dbReference type="GO" id="GO:0005254">
    <property type="term" value="F:chloride channel activity"/>
    <property type="evidence" value="ECO:0007669"/>
    <property type="project" value="UniProtKB-KW"/>
</dbReference>
<dbReference type="Proteomes" id="UP000887578">
    <property type="component" value="Unplaced"/>
</dbReference>
<dbReference type="InterPro" id="IPR000615">
    <property type="entry name" value="Bestrophin"/>
</dbReference>
<evidence type="ECO:0000256" key="3">
    <source>
        <dbReference type="ARBA" id="ARBA00022989"/>
    </source>
</evidence>
<keyword evidence="7" id="KW-1185">Reference proteome</keyword>
<evidence type="ECO:0000313" key="7">
    <source>
        <dbReference type="Proteomes" id="UP000887578"/>
    </source>
</evidence>
<dbReference type="PANTHER" id="PTHR10736:SF0">
    <property type="entry name" value="BESTROPHIN HOMOLOG"/>
    <property type="match status" value="1"/>
</dbReference>
<accession>A0A914PC48</accession>
<keyword evidence="3" id="KW-1133">Transmembrane helix</keyword>
<dbReference type="AlphaFoldDB" id="A0A914PC48"/>
<name>A0A914PC48_9BILA</name>
<comment type="similarity">
    <text evidence="5 6">Belongs to the anion channel-forming bestrophin (TC 1.A.46) family. Calcium-sensitive chloride channel subfamily.</text>
</comment>
<organism evidence="7 8">
    <name type="scientific">Panagrolaimus davidi</name>
    <dbReference type="NCBI Taxonomy" id="227884"/>
    <lineage>
        <taxon>Eukaryota</taxon>
        <taxon>Metazoa</taxon>
        <taxon>Ecdysozoa</taxon>
        <taxon>Nematoda</taxon>
        <taxon>Chromadorea</taxon>
        <taxon>Rhabditida</taxon>
        <taxon>Tylenchina</taxon>
        <taxon>Panagrolaimomorpha</taxon>
        <taxon>Panagrolaimoidea</taxon>
        <taxon>Panagrolaimidae</taxon>
        <taxon>Panagrolaimus</taxon>
    </lineage>
</organism>
<evidence type="ECO:0000256" key="2">
    <source>
        <dbReference type="ARBA" id="ARBA00022692"/>
    </source>
</evidence>
<reference evidence="8" key="1">
    <citation type="submission" date="2022-11" db="UniProtKB">
        <authorList>
            <consortium name="WormBaseParasite"/>
        </authorList>
    </citation>
    <scope>IDENTIFICATION</scope>
</reference>
<sequence>MGCLKSASSTFCAHFMHFFNKNTAVAVATYISGDDDNTRAVRRTIIRYLVLCQTFVLRNISVQVRRRFPTLEAIEAANLMTAEERLIIEETTDEYTQFWIPSIWAEKLLCEARKSGKIPSDPIAANISSRIDEFRIHLKNMILFDWIPIPLVYPQLVTFCVRLYFLVCLFTRQIVKSKEAALPNVPEQSMGWLKVAEDMLHPLGETFGGNFECNHIIDTNLITGLSLVDCGSKPLPSLRKDAFWDSKTIAPLYTFETANRDIFTMTGTAANVNYVQKVDKIIMVPHKSKLIKMTQEEQDKSFKKVDVKKYNRKYRLFEKQKMNMDENIIIKKLRKKADKEELDQMMVKTPIIDDVMLKL</sequence>
<evidence type="ECO:0000256" key="1">
    <source>
        <dbReference type="ARBA" id="ARBA00004370"/>
    </source>
</evidence>
<dbReference type="GO" id="GO:0034707">
    <property type="term" value="C:chloride channel complex"/>
    <property type="evidence" value="ECO:0007669"/>
    <property type="project" value="UniProtKB-KW"/>
</dbReference>
<keyword evidence="6" id="KW-0869">Chloride channel</keyword>
<comment type="function">
    <text evidence="6">Forms chloride channels.</text>
</comment>
<evidence type="ECO:0000256" key="4">
    <source>
        <dbReference type="ARBA" id="ARBA00023136"/>
    </source>
</evidence>
<evidence type="ECO:0000313" key="8">
    <source>
        <dbReference type="WBParaSite" id="PDA_v2.g12307.t1"/>
    </source>
</evidence>
<keyword evidence="6" id="KW-0813">Transport</keyword>
<dbReference type="PANTHER" id="PTHR10736">
    <property type="entry name" value="BESTROPHIN"/>
    <property type="match status" value="1"/>
</dbReference>
<protein>
    <recommendedName>
        <fullName evidence="6">Bestrophin homolog</fullName>
    </recommendedName>
</protein>
<keyword evidence="2" id="KW-0812">Transmembrane</keyword>
<dbReference type="InterPro" id="IPR021134">
    <property type="entry name" value="Bestrophin-like"/>
</dbReference>
<proteinExistence type="inferred from homology"/>
<keyword evidence="6" id="KW-1003">Cell membrane</keyword>
<evidence type="ECO:0000256" key="5">
    <source>
        <dbReference type="ARBA" id="ARBA00034769"/>
    </source>
</evidence>
<keyword evidence="6" id="KW-0868">Chloride</keyword>
<keyword evidence="6" id="KW-0407">Ion channel</keyword>
<comment type="subcellular location">
    <subcellularLocation>
        <location evidence="6">Cell membrane</location>
        <topology evidence="6">Multi-pass membrane protein</topology>
    </subcellularLocation>
    <subcellularLocation>
        <location evidence="1">Membrane</location>
    </subcellularLocation>
</comment>
<dbReference type="GO" id="GO:0005886">
    <property type="term" value="C:plasma membrane"/>
    <property type="evidence" value="ECO:0007669"/>
    <property type="project" value="UniProtKB-SubCell"/>
</dbReference>
<evidence type="ECO:0000256" key="6">
    <source>
        <dbReference type="RuleBase" id="RU363126"/>
    </source>
</evidence>